<evidence type="ECO:0000256" key="4">
    <source>
        <dbReference type="ARBA" id="ARBA00022692"/>
    </source>
</evidence>
<protein>
    <submittedName>
        <fullName evidence="17">Calcium-activated potassium channel subunit alpha-1</fullName>
    </submittedName>
</protein>
<feature type="domain" description="Calcium-activated potassium channel BK alpha subunit" evidence="14">
    <location>
        <begin position="496"/>
        <end position="584"/>
    </location>
</feature>
<evidence type="ECO:0000313" key="17">
    <source>
        <dbReference type="EMBL" id="OQS00242.1"/>
    </source>
</evidence>
<keyword evidence="7 13" id="KW-1133">Transmembrane helix</keyword>
<dbReference type="InterPro" id="IPR003148">
    <property type="entry name" value="RCK_N"/>
</dbReference>
<comment type="subcellular location">
    <subcellularLocation>
        <location evidence="1">Membrane</location>
        <topology evidence="1">Multi-pass membrane protein</topology>
    </subcellularLocation>
</comment>
<dbReference type="Proteomes" id="UP000243217">
    <property type="component" value="Unassembled WGS sequence"/>
</dbReference>
<sequence>MSRPNPLLQRKSSLPAVDAPIMRKRKLEATTSRRQSIQRIVSVTVANRIEQIRDPRARGIFFLFRDSGESIRDYTLRTLEQSNAGSSLDCSMILLSLLWVGIFISVNRDGPRPLLDINTQADAIYLGYVLGVIFLVDYMLRLYAAPLRANHFWSFFSMVDFVSFVPMVVELALGNDTLSRWAEDPTRRQIVSFLQVTKTVRILRTYRILKYIKSTVTRQITATVLTVICIIIAMAGILQILDQCATQCPTVCQTIMVQVCMDATAPRAADTMECLELNSQYYCCTCQNLGFFDWVYFVVVSISTLGYGDIAPRSRFGRLATSLMIMLTFVLVPIQVNKLIATISSHSGYTNSYKEYRTHTHGIITAGGEVSAGSLNNFLRQFFHPDNPNWNEKIVILHPSAPTNEVKKIVHMYEPRVQYIVGSAMNELDLERAMISRASICYVMINKHSHRSSNEDQSSTLLTAAFRGSNSKIPIYSQVYSSLNIGHCTLSGASGVVCIEKLKLGVVGLNCSIMGLSTLLSNLLDTVSPNVESLYPSGSWEAAYLRGYIHEIYKVDLPRTFSGLTYGELILFLFGTIQVIPLAMLTDQGARIMPMDFKLGTTADPTICCTLYVLASSISVADRISEYPLEQIREFRQTLRKQERYMAERAVNRQRTEVAIPPPQHRETAFKPKLSTDDSDGATQSTVAEEPLEKGSKYGGDVNVFQALAKSIHGVKHAFEKTTPYKDFLDKPLPDMLEGHVVVVGLPLSLHDLINPLRQHALDSTNIQPIVFIAPFGMTEAHFQTLPDTEAVYFFQGSPLSSFDLERIHIDSASAIIILASTTNKRRYVDENMVDADAITTVRYIIEACGSATPNLIVELVKATNVKFMSFVVKRPPRRGRRQSDGRHLRSFGSTSLKYSSTNSPELMKNMEQKIDIEHICEPSYASGRVYVSGMIDSLMSECYQKPNIIAVVNLLMFGSPEDEDCQRLFQVKVPASLVGKEFSECFRKCLKLSLICIGCLHISTETTPSYVHTNPSTTMKITANDLLYLIGKPCAELPL</sequence>
<feature type="region of interest" description="Disordered" evidence="12">
    <location>
        <begin position="877"/>
        <end position="896"/>
    </location>
</feature>
<keyword evidence="6" id="KW-0630">Potassium</keyword>
<evidence type="ECO:0000256" key="13">
    <source>
        <dbReference type="SAM" id="Phobius"/>
    </source>
</evidence>
<accession>A0A1V9ZQD2</accession>
<feature type="region of interest" description="Disordered" evidence="12">
    <location>
        <begin position="657"/>
        <end position="694"/>
    </location>
</feature>
<comment type="caution">
    <text evidence="17">The sequence shown here is derived from an EMBL/GenBank/DDBJ whole genome shotgun (WGS) entry which is preliminary data.</text>
</comment>
<evidence type="ECO:0000256" key="9">
    <source>
        <dbReference type="ARBA" id="ARBA00023136"/>
    </source>
</evidence>
<keyword evidence="5" id="KW-0631">Potassium channel</keyword>
<evidence type="ECO:0000313" key="18">
    <source>
        <dbReference type="Proteomes" id="UP000243217"/>
    </source>
</evidence>
<dbReference type="GO" id="GO:0005267">
    <property type="term" value="F:potassium channel activity"/>
    <property type="evidence" value="ECO:0007669"/>
    <property type="project" value="UniProtKB-KW"/>
</dbReference>
<feature type="transmembrane region" description="Helical" evidence="13">
    <location>
        <begin position="289"/>
        <end position="307"/>
    </location>
</feature>
<feature type="transmembrane region" description="Helical" evidence="13">
    <location>
        <begin position="319"/>
        <end position="336"/>
    </location>
</feature>
<dbReference type="InterPro" id="IPR003929">
    <property type="entry name" value="K_chnl_BK_asu"/>
</dbReference>
<dbReference type="Pfam" id="PF07885">
    <property type="entry name" value="Ion_trans_2"/>
    <property type="match status" value="1"/>
</dbReference>
<dbReference type="Gene3D" id="1.20.120.350">
    <property type="entry name" value="Voltage-gated potassium channels. Chain C"/>
    <property type="match status" value="1"/>
</dbReference>
<evidence type="ECO:0000259" key="14">
    <source>
        <dbReference type="Pfam" id="PF03493"/>
    </source>
</evidence>
<reference evidence="17 18" key="1">
    <citation type="journal article" date="2014" name="Genome Biol. Evol.">
        <title>The secreted proteins of Achlya hypogyna and Thraustotheca clavata identify the ancestral oomycete secretome and reveal gene acquisitions by horizontal gene transfer.</title>
        <authorList>
            <person name="Misner I."/>
            <person name="Blouin N."/>
            <person name="Leonard G."/>
            <person name="Richards T.A."/>
            <person name="Lane C.E."/>
        </authorList>
    </citation>
    <scope>NUCLEOTIDE SEQUENCE [LARGE SCALE GENOMIC DNA]</scope>
    <source>
        <strain evidence="17 18">ATCC 34112</strain>
    </source>
</reference>
<dbReference type="Pfam" id="PF03493">
    <property type="entry name" value="BK_channel_a"/>
    <property type="match status" value="1"/>
</dbReference>
<dbReference type="PANTHER" id="PTHR10027">
    <property type="entry name" value="CALCIUM-ACTIVATED POTASSIUM CHANNEL ALPHA CHAIN"/>
    <property type="match status" value="1"/>
</dbReference>
<evidence type="ECO:0000256" key="8">
    <source>
        <dbReference type="ARBA" id="ARBA00023065"/>
    </source>
</evidence>
<dbReference type="Pfam" id="PF22614">
    <property type="entry name" value="Slo-like_RCK"/>
    <property type="match status" value="2"/>
</dbReference>
<keyword evidence="3" id="KW-0633">Potassium transport</keyword>
<keyword evidence="4 13" id="KW-0812">Transmembrane</keyword>
<name>A0A1V9ZQD2_9STRA</name>
<dbReference type="InterPro" id="IPR027359">
    <property type="entry name" value="Volt_channel_dom_sf"/>
</dbReference>
<keyword evidence="9 13" id="KW-0472">Membrane</keyword>
<evidence type="ECO:0000259" key="16">
    <source>
        <dbReference type="Pfam" id="PF22614"/>
    </source>
</evidence>
<feature type="transmembrane region" description="Helical" evidence="13">
    <location>
        <begin position="125"/>
        <end position="145"/>
    </location>
</feature>
<evidence type="ECO:0000256" key="12">
    <source>
        <dbReference type="SAM" id="MobiDB-lite"/>
    </source>
</evidence>
<evidence type="ECO:0000256" key="11">
    <source>
        <dbReference type="ARBA" id="ARBA00034430"/>
    </source>
</evidence>
<evidence type="ECO:0000256" key="10">
    <source>
        <dbReference type="ARBA" id="ARBA00023303"/>
    </source>
</evidence>
<evidence type="ECO:0000256" key="5">
    <source>
        <dbReference type="ARBA" id="ARBA00022826"/>
    </source>
</evidence>
<dbReference type="GO" id="GO:0016020">
    <property type="term" value="C:membrane"/>
    <property type="evidence" value="ECO:0007669"/>
    <property type="project" value="UniProtKB-SubCell"/>
</dbReference>
<feature type="transmembrane region" description="Helical" evidence="13">
    <location>
        <begin position="151"/>
        <end position="173"/>
    </location>
</feature>
<feature type="domain" description="RCK N-terminal" evidence="16">
    <location>
        <begin position="738"/>
        <end position="847"/>
    </location>
</feature>
<feature type="compositionally biased region" description="Basic and acidic residues" evidence="12">
    <location>
        <begin position="664"/>
        <end position="676"/>
    </location>
</feature>
<evidence type="ECO:0000256" key="2">
    <source>
        <dbReference type="ARBA" id="ARBA00022448"/>
    </source>
</evidence>
<proteinExistence type="predicted"/>
<dbReference type="EMBL" id="JNBS01001732">
    <property type="protein sequence ID" value="OQS00242.1"/>
    <property type="molecule type" value="Genomic_DNA"/>
</dbReference>
<comment type="catalytic activity">
    <reaction evidence="11">
        <text>K(+)(in) = K(+)(out)</text>
        <dbReference type="Rhea" id="RHEA:29463"/>
        <dbReference type="ChEBI" id="CHEBI:29103"/>
    </reaction>
</comment>
<evidence type="ECO:0000256" key="1">
    <source>
        <dbReference type="ARBA" id="ARBA00004141"/>
    </source>
</evidence>
<dbReference type="Gene3D" id="3.40.50.720">
    <property type="entry name" value="NAD(P)-binding Rossmann-like Domain"/>
    <property type="match status" value="2"/>
</dbReference>
<keyword evidence="10 17" id="KW-0407">Ion channel</keyword>
<feature type="domain" description="RCK N-terminal" evidence="16">
    <location>
        <begin position="365"/>
        <end position="476"/>
    </location>
</feature>
<evidence type="ECO:0000256" key="7">
    <source>
        <dbReference type="ARBA" id="ARBA00022989"/>
    </source>
</evidence>
<feature type="transmembrane region" description="Helical" evidence="13">
    <location>
        <begin position="220"/>
        <end position="241"/>
    </location>
</feature>
<dbReference type="InterPro" id="IPR047871">
    <property type="entry name" value="K_chnl_Slo-like"/>
</dbReference>
<keyword evidence="8" id="KW-0406">Ion transport</keyword>
<keyword evidence="2" id="KW-0813">Transport</keyword>
<evidence type="ECO:0000259" key="15">
    <source>
        <dbReference type="Pfam" id="PF07885"/>
    </source>
</evidence>
<feature type="domain" description="Potassium channel" evidence="15">
    <location>
        <begin position="281"/>
        <end position="343"/>
    </location>
</feature>
<feature type="transmembrane region" description="Helical" evidence="13">
    <location>
        <begin position="84"/>
        <end position="104"/>
    </location>
</feature>
<dbReference type="InterPro" id="IPR013099">
    <property type="entry name" value="K_chnl_dom"/>
</dbReference>
<dbReference type="OrthoDB" id="10035564at2759"/>
<dbReference type="AlphaFoldDB" id="A0A1V9ZQD2"/>
<dbReference type="Gene3D" id="1.10.287.70">
    <property type="match status" value="1"/>
</dbReference>
<gene>
    <name evidence="17" type="ORF">THRCLA_06110</name>
</gene>
<evidence type="ECO:0000256" key="3">
    <source>
        <dbReference type="ARBA" id="ARBA00022538"/>
    </source>
</evidence>
<keyword evidence="18" id="KW-1185">Reference proteome</keyword>
<evidence type="ECO:0000256" key="6">
    <source>
        <dbReference type="ARBA" id="ARBA00022958"/>
    </source>
</evidence>
<dbReference type="SUPFAM" id="SSF81324">
    <property type="entry name" value="Voltage-gated potassium channels"/>
    <property type="match status" value="1"/>
</dbReference>
<organism evidence="17 18">
    <name type="scientific">Thraustotheca clavata</name>
    <dbReference type="NCBI Taxonomy" id="74557"/>
    <lineage>
        <taxon>Eukaryota</taxon>
        <taxon>Sar</taxon>
        <taxon>Stramenopiles</taxon>
        <taxon>Oomycota</taxon>
        <taxon>Saprolegniomycetes</taxon>
        <taxon>Saprolegniales</taxon>
        <taxon>Achlyaceae</taxon>
        <taxon>Thraustotheca</taxon>
    </lineage>
</organism>
<dbReference type="PANTHER" id="PTHR10027:SF10">
    <property type="entry name" value="SLOWPOKE 2, ISOFORM D"/>
    <property type="match status" value="1"/>
</dbReference>